<accession>A0A0S3RJX7</accession>
<dbReference type="Pfam" id="PF14368">
    <property type="entry name" value="LTP_2"/>
    <property type="match status" value="1"/>
</dbReference>
<evidence type="ECO:0000256" key="3">
    <source>
        <dbReference type="SAM" id="SignalP"/>
    </source>
</evidence>
<feature type="domain" description="Bifunctional inhibitor/plant lipid transfer protein/seed storage helical" evidence="4">
    <location>
        <begin position="30"/>
        <end position="115"/>
    </location>
</feature>
<keyword evidence="6" id="KW-1185">Reference proteome</keyword>
<dbReference type="SUPFAM" id="SSF47699">
    <property type="entry name" value="Bifunctional inhibitor/lipid-transfer protein/seed storage 2S albumin"/>
    <property type="match status" value="1"/>
</dbReference>
<dbReference type="Proteomes" id="UP000291084">
    <property type="component" value="Chromosome 3"/>
</dbReference>
<protein>
    <recommendedName>
        <fullName evidence="4">Bifunctional inhibitor/plant lipid transfer protein/seed storage helical domain-containing protein</fullName>
    </recommendedName>
</protein>
<feature type="signal peptide" evidence="3">
    <location>
        <begin position="1"/>
        <end position="27"/>
    </location>
</feature>
<keyword evidence="2" id="KW-1015">Disulfide bond</keyword>
<dbReference type="InterPro" id="IPR036312">
    <property type="entry name" value="Bifun_inhib/LTP/seed_sf"/>
</dbReference>
<dbReference type="PRINTS" id="PR00382">
    <property type="entry name" value="LIPIDTRNSFER"/>
</dbReference>
<proteinExistence type="inferred from homology"/>
<dbReference type="GO" id="GO:0008289">
    <property type="term" value="F:lipid binding"/>
    <property type="evidence" value="ECO:0007669"/>
    <property type="project" value="InterPro"/>
</dbReference>
<reference evidence="5 6" key="1">
    <citation type="journal article" date="2015" name="Sci. Rep.">
        <title>The power of single molecule real-time sequencing technology in the de novo assembly of a eukaryotic genome.</title>
        <authorList>
            <person name="Sakai H."/>
            <person name="Naito K."/>
            <person name="Ogiso-Tanaka E."/>
            <person name="Takahashi Y."/>
            <person name="Iseki K."/>
            <person name="Muto C."/>
            <person name="Satou K."/>
            <person name="Teruya K."/>
            <person name="Shiroma A."/>
            <person name="Shimoji M."/>
            <person name="Hirano T."/>
            <person name="Itoh T."/>
            <person name="Kaga A."/>
            <person name="Tomooka N."/>
        </authorList>
    </citation>
    <scope>NUCLEOTIDE SEQUENCE [LARGE SCALE GENOMIC DNA]</scope>
    <source>
        <strain evidence="6">cv. Shumari</strain>
    </source>
</reference>
<dbReference type="OrthoDB" id="1403824at2759"/>
<evidence type="ECO:0000259" key="4">
    <source>
        <dbReference type="SMART" id="SM00499"/>
    </source>
</evidence>
<dbReference type="CDD" id="cd01960">
    <property type="entry name" value="nsLTP1"/>
    <property type="match status" value="1"/>
</dbReference>
<sequence>MKRVSTSVFGLGVLLLLTVAAMKPVNGFNCLITQVSLVQCLPFLGNTEDIPSTSCCDAVSTVKASTLTKPELREACQCLKATIAQFPKLNKDRVIQLPKLCKVDVGFPLTKDIDCNKISL</sequence>
<gene>
    <name evidence="5" type="primary">Vigan.03G044900</name>
    <name evidence="5" type="ORF">VIGAN_03044900</name>
</gene>
<name>A0A0S3RJX7_PHAAN</name>
<comment type="similarity">
    <text evidence="1">Belongs to the plant LTP family.</text>
</comment>
<dbReference type="EMBL" id="AP015036">
    <property type="protein sequence ID" value="BAT80838.1"/>
    <property type="molecule type" value="Genomic_DNA"/>
</dbReference>
<dbReference type="GO" id="GO:0006869">
    <property type="term" value="P:lipid transport"/>
    <property type="evidence" value="ECO:0007669"/>
    <property type="project" value="InterPro"/>
</dbReference>
<evidence type="ECO:0000313" key="6">
    <source>
        <dbReference type="Proteomes" id="UP000291084"/>
    </source>
</evidence>
<dbReference type="AlphaFoldDB" id="A0A0S3RJX7"/>
<dbReference type="InterPro" id="IPR016140">
    <property type="entry name" value="Bifunc_inhib/LTP/seed_store"/>
</dbReference>
<evidence type="ECO:0000256" key="2">
    <source>
        <dbReference type="ARBA" id="ARBA00023157"/>
    </source>
</evidence>
<feature type="chain" id="PRO_5006617200" description="Bifunctional inhibitor/plant lipid transfer protein/seed storage helical domain-containing protein" evidence="3">
    <location>
        <begin position="28"/>
        <end position="120"/>
    </location>
</feature>
<dbReference type="PROSITE" id="PS00597">
    <property type="entry name" value="PLANT_LTP"/>
    <property type="match status" value="1"/>
</dbReference>
<evidence type="ECO:0000313" key="5">
    <source>
        <dbReference type="EMBL" id="BAT80838.1"/>
    </source>
</evidence>
<dbReference type="Gene3D" id="1.10.110.10">
    <property type="entry name" value="Plant lipid-transfer and hydrophobic proteins"/>
    <property type="match status" value="1"/>
</dbReference>
<keyword evidence="3" id="KW-0732">Signal</keyword>
<evidence type="ECO:0000256" key="1">
    <source>
        <dbReference type="ARBA" id="ARBA00009748"/>
    </source>
</evidence>
<dbReference type="SMART" id="SM00499">
    <property type="entry name" value="AAI"/>
    <property type="match status" value="1"/>
</dbReference>
<organism evidence="5 6">
    <name type="scientific">Vigna angularis var. angularis</name>
    <dbReference type="NCBI Taxonomy" id="157739"/>
    <lineage>
        <taxon>Eukaryota</taxon>
        <taxon>Viridiplantae</taxon>
        <taxon>Streptophyta</taxon>
        <taxon>Embryophyta</taxon>
        <taxon>Tracheophyta</taxon>
        <taxon>Spermatophyta</taxon>
        <taxon>Magnoliopsida</taxon>
        <taxon>eudicotyledons</taxon>
        <taxon>Gunneridae</taxon>
        <taxon>Pentapetalae</taxon>
        <taxon>rosids</taxon>
        <taxon>fabids</taxon>
        <taxon>Fabales</taxon>
        <taxon>Fabaceae</taxon>
        <taxon>Papilionoideae</taxon>
        <taxon>50 kb inversion clade</taxon>
        <taxon>NPAAA clade</taxon>
        <taxon>indigoferoid/millettioid clade</taxon>
        <taxon>Phaseoleae</taxon>
        <taxon>Vigna</taxon>
    </lineage>
</organism>
<dbReference type="PANTHER" id="PTHR33076">
    <property type="entry name" value="NON-SPECIFIC LIPID-TRANSFER PROTEIN 2-RELATED"/>
    <property type="match status" value="1"/>
</dbReference>
<dbReference type="InterPro" id="IPR000528">
    <property type="entry name" value="Plant_nsLTP"/>
</dbReference>